<gene>
    <name evidence="3" type="ORF">ACFS2C_24315</name>
</gene>
<keyword evidence="1" id="KW-0227">DNA damage</keyword>
<proteinExistence type="predicted"/>
<sequence>MGTDVAGPVSVTEMETGGDFDLDASAWFAATIAPTIERADREPGTLRLAFPVERAWEPVGVYLHARTPRLLEVTVDGPPASADEAMHQVRRILSLDVDASGFADVAARDPVLAGVWRRHRAVRPVLFPSPYEAACWAVVCHRLRLDQARRALWRIVERYGTVVTVGGRECAAFPAPEVLRDLGPSTGLSAVKRDRLAVIGDAARAGLLDGRALRAMPAEDALDLVRQLPGIGPFSAELVVARGAGHPDVFPRHEHGLLGSMAAAYGTTDATALADIADRWRPYRSWAAFLLRIAGSADAEKDETVARQETVETRRGSP</sequence>
<keyword evidence="2" id="KW-0234">DNA repair</keyword>
<dbReference type="RefSeq" id="WP_377394245.1">
    <property type="nucleotide sequence ID" value="NZ_JBHSAN010000052.1"/>
</dbReference>
<dbReference type="InterPro" id="IPR011257">
    <property type="entry name" value="DNA_glycosylase"/>
</dbReference>
<dbReference type="InterPro" id="IPR051912">
    <property type="entry name" value="Alkylbase_DNA_Glycosylase/TA"/>
</dbReference>
<evidence type="ECO:0000313" key="4">
    <source>
        <dbReference type="Proteomes" id="UP001597478"/>
    </source>
</evidence>
<keyword evidence="4" id="KW-1185">Reference proteome</keyword>
<dbReference type="PANTHER" id="PTHR43003">
    <property type="entry name" value="DNA-3-METHYLADENINE GLYCOSYLASE"/>
    <property type="match status" value="1"/>
</dbReference>
<evidence type="ECO:0000313" key="3">
    <source>
        <dbReference type="EMBL" id="MFD2802517.1"/>
    </source>
</evidence>
<name>A0ABW5WFC1_9PSEU</name>
<dbReference type="Gene3D" id="1.10.1670.40">
    <property type="match status" value="1"/>
</dbReference>
<evidence type="ECO:0000256" key="2">
    <source>
        <dbReference type="ARBA" id="ARBA00023204"/>
    </source>
</evidence>
<evidence type="ECO:0000256" key="1">
    <source>
        <dbReference type="ARBA" id="ARBA00022763"/>
    </source>
</evidence>
<organism evidence="3 4">
    <name type="scientific">Prauserella oleivorans</name>
    <dbReference type="NCBI Taxonomy" id="1478153"/>
    <lineage>
        <taxon>Bacteria</taxon>
        <taxon>Bacillati</taxon>
        <taxon>Actinomycetota</taxon>
        <taxon>Actinomycetes</taxon>
        <taxon>Pseudonocardiales</taxon>
        <taxon>Pseudonocardiaceae</taxon>
        <taxon>Prauserella</taxon>
    </lineage>
</organism>
<protein>
    <submittedName>
        <fullName evidence="3">DNA-3-methyladenine glycosylase family protein</fullName>
    </submittedName>
</protein>
<dbReference type="PANTHER" id="PTHR43003:SF5">
    <property type="entry name" value="DNA-3-METHYLADENINE GLYCOSYLASE"/>
    <property type="match status" value="1"/>
</dbReference>
<accession>A0ABW5WFC1</accession>
<comment type="caution">
    <text evidence="3">The sequence shown here is derived from an EMBL/GenBank/DDBJ whole genome shotgun (WGS) entry which is preliminary data.</text>
</comment>
<dbReference type="Gene3D" id="1.10.340.30">
    <property type="entry name" value="Hypothetical protein, domain 2"/>
    <property type="match status" value="1"/>
</dbReference>
<dbReference type="EMBL" id="JBHUOF010000048">
    <property type="protein sequence ID" value="MFD2802517.1"/>
    <property type="molecule type" value="Genomic_DNA"/>
</dbReference>
<dbReference type="Proteomes" id="UP001597478">
    <property type="component" value="Unassembled WGS sequence"/>
</dbReference>
<reference evidence="4" key="1">
    <citation type="journal article" date="2019" name="Int. J. Syst. Evol. Microbiol.">
        <title>The Global Catalogue of Microorganisms (GCM) 10K type strain sequencing project: providing services to taxonomists for standard genome sequencing and annotation.</title>
        <authorList>
            <consortium name="The Broad Institute Genomics Platform"/>
            <consortium name="The Broad Institute Genome Sequencing Center for Infectious Disease"/>
            <person name="Wu L."/>
            <person name="Ma J."/>
        </authorList>
    </citation>
    <scope>NUCLEOTIDE SEQUENCE [LARGE SCALE GENOMIC DNA]</scope>
    <source>
        <strain evidence="4">IBRC-M 10906</strain>
    </source>
</reference>
<dbReference type="SUPFAM" id="SSF48150">
    <property type="entry name" value="DNA-glycosylase"/>
    <property type="match status" value="1"/>
</dbReference>